<dbReference type="AlphaFoldDB" id="A0A399ERF2"/>
<name>A0A399ERF2_9DEIN</name>
<comment type="similarity">
    <text evidence="7">Belongs to the LDH/MDH superfamily.</text>
</comment>
<dbReference type="EMBL" id="QXDL01000056">
    <property type="protein sequence ID" value="RIH85619.1"/>
    <property type="molecule type" value="Genomic_DNA"/>
</dbReference>
<keyword evidence="5 6" id="KW-0520">NAD</keyword>
<dbReference type="Gene3D" id="3.40.50.720">
    <property type="entry name" value="NAD(P)-binding Rossmann-like Domain"/>
    <property type="match status" value="1"/>
</dbReference>
<keyword evidence="4 7" id="KW-0560">Oxidoreductase</keyword>
<dbReference type="OrthoDB" id="9802969at2"/>
<dbReference type="Gene3D" id="3.90.110.10">
    <property type="entry name" value="Lactate dehydrogenase/glycoside hydrolase, family 4, C-terminal"/>
    <property type="match status" value="1"/>
</dbReference>
<gene>
    <name evidence="10" type="primary">ldh_2</name>
    <name evidence="10" type="ORF">Mterra_01666</name>
</gene>
<dbReference type="SUPFAM" id="SSF56327">
    <property type="entry name" value="LDH C-terminal domain-like"/>
    <property type="match status" value="1"/>
</dbReference>
<feature type="binding site" evidence="6">
    <location>
        <begin position="23"/>
        <end position="28"/>
    </location>
    <ligand>
        <name>NAD(+)</name>
        <dbReference type="ChEBI" id="CHEBI:57540"/>
    </ligand>
</feature>
<keyword evidence="11" id="KW-1185">Reference proteome</keyword>
<evidence type="ECO:0000256" key="6">
    <source>
        <dbReference type="PIRSR" id="PIRSR000102-3"/>
    </source>
</evidence>
<evidence type="ECO:0000256" key="7">
    <source>
        <dbReference type="RuleBase" id="RU003369"/>
    </source>
</evidence>
<evidence type="ECO:0000259" key="8">
    <source>
        <dbReference type="Pfam" id="PF00056"/>
    </source>
</evidence>
<dbReference type="Proteomes" id="UP000265715">
    <property type="component" value="Unassembled WGS sequence"/>
</dbReference>
<comment type="caution">
    <text evidence="10">The sequence shown here is derived from an EMBL/GenBank/DDBJ whole genome shotgun (WGS) entry which is preliminary data.</text>
</comment>
<organism evidence="10 11">
    <name type="scientific">Calidithermus terrae</name>
    <dbReference type="NCBI Taxonomy" id="1408545"/>
    <lineage>
        <taxon>Bacteria</taxon>
        <taxon>Thermotogati</taxon>
        <taxon>Deinococcota</taxon>
        <taxon>Deinococci</taxon>
        <taxon>Thermales</taxon>
        <taxon>Thermaceae</taxon>
        <taxon>Calidithermus</taxon>
    </lineage>
</organism>
<comment type="subunit">
    <text evidence="1">Homotetramer.</text>
</comment>
<feature type="domain" description="Lactate/malate dehydrogenase C-terminal" evidence="9">
    <location>
        <begin position="159"/>
        <end position="320"/>
    </location>
</feature>
<dbReference type="GO" id="GO:0004459">
    <property type="term" value="F:L-lactate dehydrogenase (NAD+) activity"/>
    <property type="evidence" value="ECO:0007669"/>
    <property type="project" value="TreeGrafter"/>
</dbReference>
<dbReference type="InterPro" id="IPR036291">
    <property type="entry name" value="NAD(P)-bd_dom_sf"/>
</dbReference>
<dbReference type="PIRSF" id="PIRSF000102">
    <property type="entry name" value="Lac_mal_DH"/>
    <property type="match status" value="1"/>
</dbReference>
<evidence type="ECO:0000256" key="5">
    <source>
        <dbReference type="ARBA" id="ARBA00023027"/>
    </source>
</evidence>
<protein>
    <recommendedName>
        <fullName evidence="2">L-lactate dehydrogenase</fullName>
    </recommendedName>
</protein>
<evidence type="ECO:0000256" key="4">
    <source>
        <dbReference type="ARBA" id="ARBA00023002"/>
    </source>
</evidence>
<evidence type="ECO:0000313" key="11">
    <source>
        <dbReference type="Proteomes" id="UP000265715"/>
    </source>
</evidence>
<dbReference type="PRINTS" id="PR00086">
    <property type="entry name" value="LLDHDRGNASE"/>
</dbReference>
<dbReference type="SUPFAM" id="SSF51735">
    <property type="entry name" value="NAD(P)-binding Rossmann-fold domains"/>
    <property type="match status" value="1"/>
</dbReference>
<proteinExistence type="inferred from homology"/>
<dbReference type="PANTHER" id="PTHR43128">
    <property type="entry name" value="L-2-HYDROXYCARBOXYLATE DEHYDROGENASE (NAD(P)(+))"/>
    <property type="match status" value="1"/>
</dbReference>
<dbReference type="InterPro" id="IPR001236">
    <property type="entry name" value="Lactate/malate_DH_N"/>
</dbReference>
<evidence type="ECO:0000259" key="9">
    <source>
        <dbReference type="Pfam" id="PF02866"/>
    </source>
</evidence>
<dbReference type="Pfam" id="PF00056">
    <property type="entry name" value="Ldh_1_N"/>
    <property type="match status" value="1"/>
</dbReference>
<evidence type="ECO:0000313" key="10">
    <source>
        <dbReference type="EMBL" id="RIH85619.1"/>
    </source>
</evidence>
<evidence type="ECO:0000256" key="3">
    <source>
        <dbReference type="ARBA" id="ARBA00022533"/>
    </source>
</evidence>
<evidence type="ECO:0000256" key="2">
    <source>
        <dbReference type="ARBA" id="ARBA00016495"/>
    </source>
</evidence>
<dbReference type="InterPro" id="IPR022383">
    <property type="entry name" value="Lactate/malate_DH_C"/>
</dbReference>
<feature type="binding site" evidence="6">
    <location>
        <position position="48"/>
    </location>
    <ligand>
        <name>NAD(+)</name>
        <dbReference type="ChEBI" id="CHEBI:57540"/>
    </ligand>
</feature>
<dbReference type="InterPro" id="IPR001557">
    <property type="entry name" value="L-lactate/malate_DH"/>
</dbReference>
<keyword evidence="3" id="KW-0021">Allosteric enzyme</keyword>
<dbReference type="InterPro" id="IPR015955">
    <property type="entry name" value="Lactate_DH/Glyco_Ohase_4_C"/>
</dbReference>
<feature type="domain" description="Lactate/malate dehydrogenase N-terminal" evidence="8">
    <location>
        <begin position="18"/>
        <end position="144"/>
    </location>
</feature>
<dbReference type="GO" id="GO:0006089">
    <property type="term" value="P:lactate metabolic process"/>
    <property type="evidence" value="ECO:0007669"/>
    <property type="project" value="TreeGrafter"/>
</dbReference>
<evidence type="ECO:0000256" key="1">
    <source>
        <dbReference type="ARBA" id="ARBA00011881"/>
    </source>
</evidence>
<dbReference type="PANTHER" id="PTHR43128:SF16">
    <property type="entry name" value="L-LACTATE DEHYDROGENASE"/>
    <property type="match status" value="1"/>
</dbReference>
<reference evidence="10 11" key="1">
    <citation type="submission" date="2018-08" db="EMBL/GenBank/DDBJ databases">
        <title>Meiothermus terrae DSM 26712 genome sequencing project.</title>
        <authorList>
            <person name="Da Costa M.S."/>
            <person name="Albuquerque L."/>
            <person name="Raposo P."/>
            <person name="Froufe H.J.C."/>
            <person name="Barroso C.S."/>
            <person name="Egas C."/>
        </authorList>
    </citation>
    <scope>NUCLEOTIDE SEQUENCE [LARGE SCALE GENOMIC DNA]</scope>
    <source>
        <strain evidence="10 11">DSM 26712</strain>
    </source>
</reference>
<feature type="binding site" evidence="6">
    <location>
        <position position="108"/>
    </location>
    <ligand>
        <name>NAD(+)</name>
        <dbReference type="ChEBI" id="CHEBI:57540"/>
    </ligand>
</feature>
<dbReference type="Pfam" id="PF02866">
    <property type="entry name" value="Ldh_1_C"/>
    <property type="match status" value="1"/>
</dbReference>
<sequence length="321" mass="34029">MARVYRRQRLLRLVSMSKVAIVGAGLVGATTAHTLALRGSCEEIVLLDVDRDKAQAQAADVAAAATLDRGVRVYSGSYAQVKGAGVVVLAAGLRQKGGLSRAELISSNTLIYREAIPQVLEAAPGAVLLVATQPVDSMTEYVYRLLEGRDVSRVLGVGTVLETMQLRAAVAAHLGVSPEHVNGYVVGEEGDSALVVWSNLNVAGLPITEFAAQRGVPWTARDQSAITDRVQRSNRRVVEGKGAISYGVGAAIARVVEAILYGANVVLTVSSRNAEFGVALSLPCIVGASGVVETLDLPYSREERFKLEVLCNSLRNTLEHI</sequence>
<accession>A0A399ERF2</accession>